<proteinExistence type="inferred from homology"/>
<dbReference type="AlphaFoldDB" id="A0AA36GCR5"/>
<dbReference type="SMART" id="SM01117">
    <property type="entry name" value="Cyt-b5"/>
    <property type="match status" value="1"/>
</dbReference>
<dbReference type="SUPFAM" id="SSF55856">
    <property type="entry name" value="Cytochrome b5-like heme/steroid binding domain"/>
    <property type="match status" value="1"/>
</dbReference>
<dbReference type="Pfam" id="PF00173">
    <property type="entry name" value="Cyt-b5"/>
    <property type="match status" value="1"/>
</dbReference>
<dbReference type="InterPro" id="IPR036400">
    <property type="entry name" value="Cyt_B5-like_heme/steroid_sf"/>
</dbReference>
<evidence type="ECO:0000259" key="3">
    <source>
        <dbReference type="SMART" id="SM01117"/>
    </source>
</evidence>
<dbReference type="Proteomes" id="UP001177023">
    <property type="component" value="Unassembled WGS sequence"/>
</dbReference>
<dbReference type="GO" id="GO:0016020">
    <property type="term" value="C:membrane"/>
    <property type="evidence" value="ECO:0007669"/>
    <property type="project" value="TreeGrafter"/>
</dbReference>
<organism evidence="4 5">
    <name type="scientific">Mesorhabditis spiculigera</name>
    <dbReference type="NCBI Taxonomy" id="96644"/>
    <lineage>
        <taxon>Eukaryota</taxon>
        <taxon>Metazoa</taxon>
        <taxon>Ecdysozoa</taxon>
        <taxon>Nematoda</taxon>
        <taxon>Chromadorea</taxon>
        <taxon>Rhabditida</taxon>
        <taxon>Rhabditina</taxon>
        <taxon>Rhabditomorpha</taxon>
        <taxon>Rhabditoidea</taxon>
        <taxon>Rhabditidae</taxon>
        <taxon>Mesorhabditinae</taxon>
        <taxon>Mesorhabditis</taxon>
    </lineage>
</organism>
<reference evidence="4" key="1">
    <citation type="submission" date="2023-06" db="EMBL/GenBank/DDBJ databases">
        <authorList>
            <person name="Delattre M."/>
        </authorList>
    </citation>
    <scope>NUCLEOTIDE SEQUENCE</scope>
    <source>
        <strain evidence="4">AF72</strain>
    </source>
</reference>
<sequence>MPIPRFGPTLYTTALVYVAVQVALVSFLSSYYNVGFSNVTCWLLDKLEENDYMREKIEVVKEWVDVAQETTKSTFSKKTRGSVEEHSAPIQADIASGELTGMKVFTPEQLSLFNGNRASRPVYLAILGRVYDVDKGKKHYGKGGGYSFFAGKDGSRAFVSGDFTEKGLIDDLDGLGHDDLLGVRDWVSFYDKDYSLVGVVTGRYYDVDGNPTQELKDVLARMEVAAQWRANKAAEQEVFPPCNSEWKKETGGRVWCTMKSGGIHRDWVGVPRKYKEPTAKAPRCACVKNFGRGLSAKATEDGNKGDLDHPYLELYEGCPATSMSCKIND</sequence>
<name>A0AA36GCR5_9BILA</name>
<dbReference type="InterPro" id="IPR001199">
    <property type="entry name" value="Cyt_B5-like_heme/steroid-bd"/>
</dbReference>
<gene>
    <name evidence="4" type="ORF">MSPICULIGERA_LOCUS18804</name>
</gene>
<dbReference type="InterPro" id="IPR050577">
    <property type="entry name" value="MAPR/NEUFC/NENF-like"/>
</dbReference>
<dbReference type="Gene3D" id="3.10.120.10">
    <property type="entry name" value="Cytochrome b5-like heme/steroid binding domain"/>
    <property type="match status" value="1"/>
</dbReference>
<evidence type="ECO:0000256" key="2">
    <source>
        <dbReference type="SAM" id="Phobius"/>
    </source>
</evidence>
<feature type="non-terminal residue" evidence="4">
    <location>
        <position position="329"/>
    </location>
</feature>
<keyword evidence="2" id="KW-0472">Membrane</keyword>
<dbReference type="EMBL" id="CATQJA010002662">
    <property type="protein sequence ID" value="CAJ0580610.1"/>
    <property type="molecule type" value="Genomic_DNA"/>
</dbReference>
<evidence type="ECO:0000313" key="5">
    <source>
        <dbReference type="Proteomes" id="UP001177023"/>
    </source>
</evidence>
<evidence type="ECO:0000256" key="1">
    <source>
        <dbReference type="ARBA" id="ARBA00038357"/>
    </source>
</evidence>
<accession>A0AA36GCR5</accession>
<protein>
    <recommendedName>
        <fullName evidence="3">Cytochrome b5 heme-binding domain-containing protein</fullName>
    </recommendedName>
</protein>
<feature type="domain" description="Cytochrome b5 heme-binding" evidence="3">
    <location>
        <begin position="105"/>
        <end position="201"/>
    </location>
</feature>
<keyword evidence="5" id="KW-1185">Reference proteome</keyword>
<evidence type="ECO:0000313" key="4">
    <source>
        <dbReference type="EMBL" id="CAJ0580610.1"/>
    </source>
</evidence>
<feature type="transmembrane region" description="Helical" evidence="2">
    <location>
        <begin position="12"/>
        <end position="32"/>
    </location>
</feature>
<dbReference type="PANTHER" id="PTHR10281">
    <property type="entry name" value="MEMBRANE-ASSOCIATED PROGESTERONE RECEPTOR COMPONENT-RELATED"/>
    <property type="match status" value="1"/>
</dbReference>
<keyword evidence="2" id="KW-0812">Transmembrane</keyword>
<comment type="similarity">
    <text evidence="1">Belongs to the cytochrome b5 family. MAPR subfamily.</text>
</comment>
<keyword evidence="2" id="KW-1133">Transmembrane helix</keyword>
<dbReference type="GO" id="GO:0012505">
    <property type="term" value="C:endomembrane system"/>
    <property type="evidence" value="ECO:0007669"/>
    <property type="project" value="TreeGrafter"/>
</dbReference>
<comment type="caution">
    <text evidence="4">The sequence shown here is derived from an EMBL/GenBank/DDBJ whole genome shotgun (WGS) entry which is preliminary data.</text>
</comment>
<dbReference type="PANTHER" id="PTHR10281:SF4">
    <property type="entry name" value="NEUFERRICIN"/>
    <property type="match status" value="1"/>
</dbReference>